<evidence type="ECO:0000313" key="3">
    <source>
        <dbReference type="Proteomes" id="UP000184440"/>
    </source>
</evidence>
<keyword evidence="3" id="KW-1185">Reference proteome</keyword>
<dbReference type="EMBL" id="FRCS01000034">
    <property type="protein sequence ID" value="SHN48131.1"/>
    <property type="molecule type" value="Genomic_DNA"/>
</dbReference>
<sequence length="49" mass="5415">MLQRVVHIVRAGGTTRVVERSVVGSRSRSRDQRGGRSARTAGGEHADRW</sequence>
<evidence type="ECO:0000313" key="2">
    <source>
        <dbReference type="EMBL" id="SHN48131.1"/>
    </source>
</evidence>
<dbReference type="RefSeq" id="WP_178380136.1">
    <property type="nucleotide sequence ID" value="NZ_FRCS01000034.1"/>
</dbReference>
<organism evidence="2 3">
    <name type="scientific">Cryptosporangium aurantiacum</name>
    <dbReference type="NCBI Taxonomy" id="134849"/>
    <lineage>
        <taxon>Bacteria</taxon>
        <taxon>Bacillati</taxon>
        <taxon>Actinomycetota</taxon>
        <taxon>Actinomycetes</taxon>
        <taxon>Cryptosporangiales</taxon>
        <taxon>Cryptosporangiaceae</taxon>
        <taxon>Cryptosporangium</taxon>
    </lineage>
</organism>
<protein>
    <submittedName>
        <fullName evidence="2">Uncharacterized protein</fullName>
    </submittedName>
</protein>
<gene>
    <name evidence="2" type="ORF">SAMN05443668_13428</name>
</gene>
<proteinExistence type="predicted"/>
<feature type="region of interest" description="Disordered" evidence="1">
    <location>
        <begin position="19"/>
        <end position="49"/>
    </location>
</feature>
<name>A0A1M7RPP7_9ACTN</name>
<reference evidence="2 3" key="1">
    <citation type="submission" date="2016-11" db="EMBL/GenBank/DDBJ databases">
        <authorList>
            <person name="Jaros S."/>
            <person name="Januszkiewicz K."/>
            <person name="Wedrychowicz H."/>
        </authorList>
    </citation>
    <scope>NUCLEOTIDE SEQUENCE [LARGE SCALE GENOMIC DNA]</scope>
    <source>
        <strain evidence="2 3">DSM 46144</strain>
    </source>
</reference>
<dbReference type="STRING" id="134849.SAMN05443668_13428"/>
<dbReference type="Proteomes" id="UP000184440">
    <property type="component" value="Unassembled WGS sequence"/>
</dbReference>
<dbReference type="AlphaFoldDB" id="A0A1M7RPP7"/>
<evidence type="ECO:0000256" key="1">
    <source>
        <dbReference type="SAM" id="MobiDB-lite"/>
    </source>
</evidence>
<accession>A0A1M7RPP7</accession>